<name>A0A9Q1CMQ0_HOLLE</name>
<dbReference type="InterPro" id="IPR052035">
    <property type="entry name" value="ZnF_BED_domain_contain"/>
</dbReference>
<evidence type="ECO:0000256" key="3">
    <source>
        <dbReference type="ARBA" id="ARBA00022771"/>
    </source>
</evidence>
<proteinExistence type="predicted"/>
<comment type="subcellular location">
    <subcellularLocation>
        <location evidence="1">Nucleus</location>
    </subcellularLocation>
</comment>
<dbReference type="PANTHER" id="PTHR46481:SF10">
    <property type="entry name" value="ZINC FINGER BED DOMAIN-CONTAINING PROTEIN 39"/>
    <property type="match status" value="1"/>
</dbReference>
<dbReference type="AlphaFoldDB" id="A0A9Q1CMQ0"/>
<evidence type="ECO:0000256" key="5">
    <source>
        <dbReference type="ARBA" id="ARBA00023242"/>
    </source>
</evidence>
<dbReference type="InterPro" id="IPR012337">
    <property type="entry name" value="RNaseH-like_sf"/>
</dbReference>
<accession>A0A9Q1CMQ0</accession>
<evidence type="ECO:0000256" key="2">
    <source>
        <dbReference type="ARBA" id="ARBA00022723"/>
    </source>
</evidence>
<dbReference type="SUPFAM" id="SSF140996">
    <property type="entry name" value="Hermes dimerisation domain"/>
    <property type="match status" value="1"/>
</dbReference>
<keyword evidence="3" id="KW-0863">Zinc-finger</keyword>
<dbReference type="GO" id="GO:0008270">
    <property type="term" value="F:zinc ion binding"/>
    <property type="evidence" value="ECO:0007669"/>
    <property type="project" value="UniProtKB-KW"/>
</dbReference>
<organism evidence="6 7">
    <name type="scientific">Holothuria leucospilota</name>
    <name type="common">Black long sea cucumber</name>
    <name type="synonym">Mertensiothuria leucospilota</name>
    <dbReference type="NCBI Taxonomy" id="206669"/>
    <lineage>
        <taxon>Eukaryota</taxon>
        <taxon>Metazoa</taxon>
        <taxon>Echinodermata</taxon>
        <taxon>Eleutherozoa</taxon>
        <taxon>Echinozoa</taxon>
        <taxon>Holothuroidea</taxon>
        <taxon>Aspidochirotacea</taxon>
        <taxon>Aspidochirotida</taxon>
        <taxon>Holothuriidae</taxon>
        <taxon>Holothuria</taxon>
    </lineage>
</organism>
<dbReference type="EMBL" id="JAIZAY010000001">
    <property type="protein sequence ID" value="KAJ8048482.1"/>
    <property type="molecule type" value="Genomic_DNA"/>
</dbReference>
<reference evidence="6" key="1">
    <citation type="submission" date="2021-10" db="EMBL/GenBank/DDBJ databases">
        <title>Tropical sea cucumber genome reveals ecological adaptation and Cuvierian tubules defense mechanism.</title>
        <authorList>
            <person name="Chen T."/>
        </authorList>
    </citation>
    <scope>NUCLEOTIDE SEQUENCE</scope>
    <source>
        <strain evidence="6">Nanhai2018</strain>
        <tissue evidence="6">Muscle</tissue>
    </source>
</reference>
<keyword evidence="7" id="KW-1185">Reference proteome</keyword>
<dbReference type="Proteomes" id="UP001152320">
    <property type="component" value="Chromosome 1"/>
</dbReference>
<keyword evidence="5" id="KW-0539">Nucleus</keyword>
<gene>
    <name evidence="6" type="ORF">HOLleu_00817</name>
</gene>
<comment type="caution">
    <text evidence="6">The sequence shown here is derived from an EMBL/GenBank/DDBJ whole genome shotgun (WGS) entry which is preliminary data.</text>
</comment>
<keyword evidence="2" id="KW-0479">Metal-binding</keyword>
<dbReference type="OrthoDB" id="1607513at2759"/>
<evidence type="ECO:0000313" key="7">
    <source>
        <dbReference type="Proteomes" id="UP001152320"/>
    </source>
</evidence>
<keyword evidence="4" id="KW-0862">Zinc</keyword>
<sequence length="290" mass="33360">MVAMDLQPFSIVEDVGFQRFCSVLEPRYKLPSRFHISRTPIPNIYNKVQAKIKEELTKVEHISFTTDIWSSSVGSNSLMSITGHWIDNTNFERKSSVLNASFVGRHTGEAIKSDVERMMTMWEIEKTKVVTILRDNAANVISGLGMTGIHHESCFTHSLQLVINDGLQTQRTVGDMLAIARRIAGHFNHSPLAHHRLKELQTKHELPEHHIIQDVPTRWNSSFYMLERILEQKNALVEYGSLYDIPLMTANQWNLARVLKISPFGVLKISPEKHHDLMPHHQWSYLLFQC</sequence>
<evidence type="ECO:0000256" key="1">
    <source>
        <dbReference type="ARBA" id="ARBA00004123"/>
    </source>
</evidence>
<evidence type="ECO:0000313" key="6">
    <source>
        <dbReference type="EMBL" id="KAJ8048482.1"/>
    </source>
</evidence>
<dbReference type="SUPFAM" id="SSF53098">
    <property type="entry name" value="Ribonuclease H-like"/>
    <property type="match status" value="1"/>
</dbReference>
<dbReference type="PANTHER" id="PTHR46481">
    <property type="entry name" value="ZINC FINGER BED DOMAIN-CONTAINING PROTEIN 4"/>
    <property type="match status" value="1"/>
</dbReference>
<evidence type="ECO:0000256" key="4">
    <source>
        <dbReference type="ARBA" id="ARBA00022833"/>
    </source>
</evidence>
<protein>
    <submittedName>
        <fullName evidence="6">Zinc finger BED domain-containing protein 4</fullName>
    </submittedName>
</protein>
<dbReference type="GO" id="GO:0005634">
    <property type="term" value="C:nucleus"/>
    <property type="evidence" value="ECO:0007669"/>
    <property type="project" value="UniProtKB-SubCell"/>
</dbReference>